<proteinExistence type="predicted"/>
<protein>
    <submittedName>
        <fullName evidence="1">Uncharacterized protein</fullName>
    </submittedName>
</protein>
<accession>A0A1B3XN71</accession>
<name>A0A1B3XN71_9BACI</name>
<sequence length="135" mass="15578">MKIRREACSALTYAYERSAGSNPVRGIFKSRHSRPEPFSNMRMALPNYFSHLQLHMNYYPCQYIKLLMPKHPKLKAMEISSSLYCTELEELDCRFGNGVYVREAAGAKRALTNLWITAVKRNGYLKKTADKLPNL</sequence>
<dbReference type="Proteomes" id="UP000077926">
    <property type="component" value="Chromosome"/>
</dbReference>
<reference evidence="1 2" key="1">
    <citation type="submission" date="2016-08" db="EMBL/GenBank/DDBJ databases">
        <title>Complete genome sequence of Bacillus muralis G25-68, a strain with toxicity to nematodes.</title>
        <authorList>
            <person name="Zheng Z."/>
        </authorList>
    </citation>
    <scope>NUCLEOTIDE SEQUENCE [LARGE SCALE GENOMIC DNA]</scope>
    <source>
        <strain evidence="1 2">G25-68</strain>
    </source>
</reference>
<dbReference type="AlphaFoldDB" id="A0A1B3XN71"/>
<keyword evidence="2" id="KW-1185">Reference proteome</keyword>
<gene>
    <name evidence="1" type="ORF">ABE28_009910</name>
</gene>
<dbReference type="EMBL" id="CP017080">
    <property type="protein sequence ID" value="AOH54664.1"/>
    <property type="molecule type" value="Genomic_DNA"/>
</dbReference>
<evidence type="ECO:0000313" key="1">
    <source>
        <dbReference type="EMBL" id="AOH54664.1"/>
    </source>
</evidence>
<organism evidence="1 2">
    <name type="scientific">Peribacillus muralis</name>
    <dbReference type="NCBI Taxonomy" id="264697"/>
    <lineage>
        <taxon>Bacteria</taxon>
        <taxon>Bacillati</taxon>
        <taxon>Bacillota</taxon>
        <taxon>Bacilli</taxon>
        <taxon>Bacillales</taxon>
        <taxon>Bacillaceae</taxon>
        <taxon>Peribacillus</taxon>
    </lineage>
</organism>
<dbReference type="KEGG" id="bmur:ABE28_009910"/>
<evidence type="ECO:0000313" key="2">
    <source>
        <dbReference type="Proteomes" id="UP000077926"/>
    </source>
</evidence>